<protein>
    <recommendedName>
        <fullName evidence="1">BTB domain-containing protein</fullName>
    </recommendedName>
</protein>
<organism evidence="2 3">
    <name type="scientific">Mucor plumbeus</name>
    <dbReference type="NCBI Taxonomy" id="97098"/>
    <lineage>
        <taxon>Eukaryota</taxon>
        <taxon>Fungi</taxon>
        <taxon>Fungi incertae sedis</taxon>
        <taxon>Mucoromycota</taxon>
        <taxon>Mucoromycotina</taxon>
        <taxon>Mucoromycetes</taxon>
        <taxon>Mucorales</taxon>
        <taxon>Mucorineae</taxon>
        <taxon>Mucoraceae</taxon>
        <taxon>Mucor</taxon>
    </lineage>
</organism>
<dbReference type="AlphaFoldDB" id="A0A8H7RH43"/>
<dbReference type="EMBL" id="JAEPRC010000073">
    <property type="protein sequence ID" value="KAG2211016.1"/>
    <property type="molecule type" value="Genomic_DNA"/>
</dbReference>
<keyword evidence="3" id="KW-1185">Reference proteome</keyword>
<reference evidence="2" key="1">
    <citation type="submission" date="2020-12" db="EMBL/GenBank/DDBJ databases">
        <title>Metabolic potential, ecology and presence of endohyphal bacteria is reflected in genomic diversity of Mucoromycotina.</title>
        <authorList>
            <person name="Muszewska A."/>
            <person name="Okrasinska A."/>
            <person name="Steczkiewicz K."/>
            <person name="Drgas O."/>
            <person name="Orlowska M."/>
            <person name="Perlinska-Lenart U."/>
            <person name="Aleksandrzak-Piekarczyk T."/>
            <person name="Szatraj K."/>
            <person name="Zielenkiewicz U."/>
            <person name="Pilsyk S."/>
            <person name="Malc E."/>
            <person name="Mieczkowski P."/>
            <person name="Kruszewska J.S."/>
            <person name="Biernat P."/>
            <person name="Pawlowska J."/>
        </authorList>
    </citation>
    <scope>NUCLEOTIDE SEQUENCE</scope>
    <source>
        <strain evidence="2">CBS 226.32</strain>
    </source>
</reference>
<dbReference type="Gene3D" id="3.30.710.10">
    <property type="entry name" value="Potassium Channel Kv1.1, Chain A"/>
    <property type="match status" value="1"/>
</dbReference>
<dbReference type="InterPro" id="IPR003131">
    <property type="entry name" value="T1-type_BTB"/>
</dbReference>
<gene>
    <name evidence="2" type="ORF">INT46_010923</name>
</gene>
<name>A0A8H7RH43_9FUNG</name>
<proteinExistence type="predicted"/>
<dbReference type="PANTHER" id="PTHR11145:SF8">
    <property type="entry name" value="RE57120P"/>
    <property type="match status" value="1"/>
</dbReference>
<dbReference type="OrthoDB" id="2414723at2759"/>
<accession>A0A8H7RH43</accession>
<feature type="domain" description="BTB" evidence="1">
    <location>
        <begin position="8"/>
        <end position="111"/>
    </location>
</feature>
<comment type="caution">
    <text evidence="2">The sequence shown here is derived from an EMBL/GenBank/DDBJ whole genome shotgun (WGS) entry which is preliminary data.</text>
</comment>
<dbReference type="CDD" id="cd18316">
    <property type="entry name" value="BTB_POZ_KCTD-like"/>
    <property type="match status" value="1"/>
</dbReference>
<evidence type="ECO:0000313" key="2">
    <source>
        <dbReference type="EMBL" id="KAG2211016.1"/>
    </source>
</evidence>
<dbReference type="Proteomes" id="UP000650833">
    <property type="component" value="Unassembled WGS sequence"/>
</dbReference>
<dbReference type="InterPro" id="IPR000210">
    <property type="entry name" value="BTB/POZ_dom"/>
</dbReference>
<dbReference type="SUPFAM" id="SSF54695">
    <property type="entry name" value="POZ domain"/>
    <property type="match status" value="1"/>
</dbReference>
<evidence type="ECO:0000313" key="3">
    <source>
        <dbReference type="Proteomes" id="UP000650833"/>
    </source>
</evidence>
<dbReference type="GO" id="GO:0051260">
    <property type="term" value="P:protein homooligomerization"/>
    <property type="evidence" value="ECO:0007669"/>
    <property type="project" value="InterPro"/>
</dbReference>
<sequence length="172" mass="20192">MDTKDNFKLVKLNVGGKRFITYYDTLKPSTYFQALVKNEKANCAVFITKNGDQELFIDRDGELFEDIMRYLRSFEVRSRDREYLEKLMHEAEFFKFHELTYKIQSILNNYIDEYNNVDFELVDASSRFTFLQNGSKKIDTIKQDGSTIIAGFSYAATDGKTSKFVRMTPKKK</sequence>
<dbReference type="SMART" id="SM00225">
    <property type="entry name" value="BTB"/>
    <property type="match status" value="1"/>
</dbReference>
<dbReference type="PANTHER" id="PTHR11145">
    <property type="entry name" value="BTB/POZ DOMAIN-CONTAINING ADAPTER FOR CUL3-MEDIATED RHOA DEGRADATION PROTEIN FAMILY MEMBER"/>
    <property type="match status" value="1"/>
</dbReference>
<dbReference type="InterPro" id="IPR045068">
    <property type="entry name" value="BACURD1-3"/>
</dbReference>
<dbReference type="Pfam" id="PF02214">
    <property type="entry name" value="BTB_2"/>
    <property type="match status" value="1"/>
</dbReference>
<dbReference type="InterPro" id="IPR011333">
    <property type="entry name" value="SKP1/BTB/POZ_sf"/>
</dbReference>
<evidence type="ECO:0000259" key="1">
    <source>
        <dbReference type="SMART" id="SM00225"/>
    </source>
</evidence>